<protein>
    <submittedName>
        <fullName evidence="2">Uncharacterized protein</fullName>
    </submittedName>
</protein>
<dbReference type="Proteomes" id="UP000296049">
    <property type="component" value="Unassembled WGS sequence"/>
</dbReference>
<feature type="region of interest" description="Disordered" evidence="1">
    <location>
        <begin position="141"/>
        <end position="217"/>
    </location>
</feature>
<evidence type="ECO:0000313" key="2">
    <source>
        <dbReference type="EMBL" id="EOA96155.1"/>
    </source>
</evidence>
<sequence>MAREGVWLPGLPAGAAFPTKADLRQCSARTRFGTAKVQQELKVILQKQWRDLGNRQARALGKVLFHIDCERTKDTRGVNLAIFFASRLVRPYYDAVEIHYRGIKCKIKKNNPLNPRCVVAFKFQIEEQNVEILPGAEQLSHSSAHSSGSYSPISAVRSTPRRAVDSMQRGSVATSAAKGGISGWHGWGEGRPRRGEASRQADLVQEQQQSGTAVSEKTAAHIYSL</sequence>
<accession>R0JFV6</accession>
<feature type="compositionally biased region" description="Polar residues" evidence="1">
    <location>
        <begin position="205"/>
        <end position="215"/>
    </location>
</feature>
<feature type="compositionally biased region" description="Basic and acidic residues" evidence="1">
    <location>
        <begin position="188"/>
        <end position="199"/>
    </location>
</feature>
<keyword evidence="3" id="KW-1185">Reference proteome</keyword>
<evidence type="ECO:0000256" key="1">
    <source>
        <dbReference type="SAM" id="MobiDB-lite"/>
    </source>
</evidence>
<proteinExistence type="predicted"/>
<name>R0JFV6_ANAPL</name>
<feature type="compositionally biased region" description="Low complexity" evidence="1">
    <location>
        <begin position="141"/>
        <end position="154"/>
    </location>
</feature>
<dbReference type="EMBL" id="KB744072">
    <property type="protein sequence ID" value="EOA96155.1"/>
    <property type="molecule type" value="Genomic_DNA"/>
</dbReference>
<reference evidence="3" key="1">
    <citation type="journal article" date="2013" name="Nat. Genet.">
        <title>The duck genome and transcriptome provide insight into an avian influenza virus reservoir species.</title>
        <authorList>
            <person name="Huang Y."/>
            <person name="Li Y."/>
            <person name="Burt D.W."/>
            <person name="Chen H."/>
            <person name="Zhang Y."/>
            <person name="Qian W."/>
            <person name="Kim H."/>
            <person name="Gan S."/>
            <person name="Zhao Y."/>
            <person name="Li J."/>
            <person name="Yi K."/>
            <person name="Feng H."/>
            <person name="Zhu P."/>
            <person name="Li B."/>
            <person name="Liu Q."/>
            <person name="Fairley S."/>
            <person name="Magor K.E."/>
            <person name="Du Z."/>
            <person name="Hu X."/>
            <person name="Goodman L."/>
            <person name="Tafer H."/>
            <person name="Vignal A."/>
            <person name="Lee T."/>
            <person name="Kim K.W."/>
            <person name="Sheng Z."/>
            <person name="An Y."/>
            <person name="Searle S."/>
            <person name="Herrero J."/>
            <person name="Groenen M.A."/>
            <person name="Crooijmans R.P."/>
            <person name="Faraut T."/>
            <person name="Cai Q."/>
            <person name="Webster R.G."/>
            <person name="Aldridge J.R."/>
            <person name="Warren W.C."/>
            <person name="Bartschat S."/>
            <person name="Kehr S."/>
            <person name="Marz M."/>
            <person name="Stadler P.F."/>
            <person name="Smith J."/>
            <person name="Kraus R.H."/>
            <person name="Zhao Y."/>
            <person name="Ren L."/>
            <person name="Fei J."/>
            <person name="Morisson M."/>
            <person name="Kaiser P."/>
            <person name="Griffin D.K."/>
            <person name="Rao M."/>
            <person name="Pitel F."/>
            <person name="Wang J."/>
            <person name="Li N."/>
        </authorList>
    </citation>
    <scope>NUCLEOTIDE SEQUENCE [LARGE SCALE GENOMIC DNA]</scope>
</reference>
<gene>
    <name evidence="2" type="ORF">Anapl_07602</name>
</gene>
<dbReference type="AlphaFoldDB" id="R0JFV6"/>
<evidence type="ECO:0000313" key="3">
    <source>
        <dbReference type="Proteomes" id="UP000296049"/>
    </source>
</evidence>
<organism evidence="2 3">
    <name type="scientific">Anas platyrhynchos</name>
    <name type="common">Mallard</name>
    <name type="synonym">Anas boschas</name>
    <dbReference type="NCBI Taxonomy" id="8839"/>
    <lineage>
        <taxon>Eukaryota</taxon>
        <taxon>Metazoa</taxon>
        <taxon>Chordata</taxon>
        <taxon>Craniata</taxon>
        <taxon>Vertebrata</taxon>
        <taxon>Euteleostomi</taxon>
        <taxon>Archelosauria</taxon>
        <taxon>Archosauria</taxon>
        <taxon>Dinosauria</taxon>
        <taxon>Saurischia</taxon>
        <taxon>Theropoda</taxon>
        <taxon>Coelurosauria</taxon>
        <taxon>Aves</taxon>
        <taxon>Neognathae</taxon>
        <taxon>Galloanserae</taxon>
        <taxon>Anseriformes</taxon>
        <taxon>Anatidae</taxon>
        <taxon>Anatinae</taxon>
        <taxon>Anas</taxon>
    </lineage>
</organism>